<gene>
    <name evidence="2" type="ORF">B0I31_10983</name>
</gene>
<feature type="region of interest" description="Disordered" evidence="1">
    <location>
        <begin position="1"/>
        <end position="36"/>
    </location>
</feature>
<evidence type="ECO:0000256" key="1">
    <source>
        <dbReference type="SAM" id="MobiDB-lite"/>
    </source>
</evidence>
<feature type="compositionally biased region" description="Basic and acidic residues" evidence="1">
    <location>
        <begin position="1"/>
        <end position="14"/>
    </location>
</feature>
<dbReference type="AlphaFoldDB" id="A0A2P8I4A3"/>
<organism evidence="2 3">
    <name type="scientific">Saccharothrix carnea</name>
    <dbReference type="NCBI Taxonomy" id="1280637"/>
    <lineage>
        <taxon>Bacteria</taxon>
        <taxon>Bacillati</taxon>
        <taxon>Actinomycetota</taxon>
        <taxon>Actinomycetes</taxon>
        <taxon>Pseudonocardiales</taxon>
        <taxon>Pseudonocardiaceae</taxon>
        <taxon>Saccharothrix</taxon>
    </lineage>
</organism>
<sequence length="133" mass="15204">MRDQPRRSVHRTDYRVNPPRRATRSGGTRLWGAKGRPQGLTCGRAAAWLRELVDSYSDRLRARTHNYYIAADKLVDILVDRDEVDELRARADNHNTQAAYRLADLLVDRSDLDQLRAVPMQAIPLPRRGSPTS</sequence>
<evidence type="ECO:0000313" key="2">
    <source>
        <dbReference type="EMBL" id="PSL53293.1"/>
    </source>
</evidence>
<dbReference type="Proteomes" id="UP000241118">
    <property type="component" value="Unassembled WGS sequence"/>
</dbReference>
<reference evidence="2 3" key="1">
    <citation type="submission" date="2018-03" db="EMBL/GenBank/DDBJ databases">
        <title>Genomic Encyclopedia of Type Strains, Phase III (KMG-III): the genomes of soil and plant-associated and newly described type strains.</title>
        <authorList>
            <person name="Whitman W."/>
        </authorList>
    </citation>
    <scope>NUCLEOTIDE SEQUENCE [LARGE SCALE GENOMIC DNA]</scope>
    <source>
        <strain evidence="2 3">CGMCC 4.7097</strain>
    </source>
</reference>
<comment type="caution">
    <text evidence="2">The sequence shown here is derived from an EMBL/GenBank/DDBJ whole genome shotgun (WGS) entry which is preliminary data.</text>
</comment>
<dbReference type="EMBL" id="PYAX01000009">
    <property type="protein sequence ID" value="PSL53293.1"/>
    <property type="molecule type" value="Genomic_DNA"/>
</dbReference>
<accession>A0A2P8I4A3</accession>
<name>A0A2P8I4A3_SACCR</name>
<protein>
    <submittedName>
        <fullName evidence="2">Uncharacterized protein</fullName>
    </submittedName>
</protein>
<keyword evidence="3" id="KW-1185">Reference proteome</keyword>
<evidence type="ECO:0000313" key="3">
    <source>
        <dbReference type="Proteomes" id="UP000241118"/>
    </source>
</evidence>
<proteinExistence type="predicted"/>